<dbReference type="GO" id="GO:0005509">
    <property type="term" value="F:calcium ion binding"/>
    <property type="evidence" value="ECO:0007669"/>
    <property type="project" value="InterPro"/>
</dbReference>
<evidence type="ECO:0000313" key="5">
    <source>
        <dbReference type="EMBL" id="CAD8667972.1"/>
    </source>
</evidence>
<dbReference type="PROSITE" id="PS00018">
    <property type="entry name" value="EF_HAND_1"/>
    <property type="match status" value="1"/>
</dbReference>
<dbReference type="InterPro" id="IPR018247">
    <property type="entry name" value="EF_Hand_1_Ca_BS"/>
</dbReference>
<name>A0A7S0R632_9CHLO</name>
<evidence type="ECO:0000259" key="4">
    <source>
        <dbReference type="PROSITE" id="PS51384"/>
    </source>
</evidence>
<dbReference type="GO" id="GO:0016491">
    <property type="term" value="F:oxidoreductase activity"/>
    <property type="evidence" value="ECO:0007669"/>
    <property type="project" value="UniProtKB-KW"/>
</dbReference>
<proteinExistence type="predicted"/>
<evidence type="ECO:0000256" key="1">
    <source>
        <dbReference type="ARBA" id="ARBA00023002"/>
    </source>
</evidence>
<dbReference type="PROSITE" id="PS50222">
    <property type="entry name" value="EF_HAND_2"/>
    <property type="match status" value="1"/>
</dbReference>
<dbReference type="InterPro" id="IPR013121">
    <property type="entry name" value="Fe_red_NAD-bd_6"/>
</dbReference>
<feature type="domain" description="FAD-binding FR-type" evidence="4">
    <location>
        <begin position="24"/>
        <end position="134"/>
    </location>
</feature>
<dbReference type="CDD" id="cd06186">
    <property type="entry name" value="NOX_Duox_like_FAD_NADP"/>
    <property type="match status" value="1"/>
</dbReference>
<keyword evidence="1" id="KW-0560">Oxidoreductase</keyword>
<dbReference type="PANTHER" id="PTHR11972:SF153">
    <property type="entry name" value="SUPEROXIDE-GENERATING NADPH OXIDASE HEAVY CHAIN SUBUNIT A"/>
    <property type="match status" value="1"/>
</dbReference>
<organism evidence="5">
    <name type="scientific">Pyramimonas obovata</name>
    <dbReference type="NCBI Taxonomy" id="1411642"/>
    <lineage>
        <taxon>Eukaryota</taxon>
        <taxon>Viridiplantae</taxon>
        <taxon>Chlorophyta</taxon>
        <taxon>Pyramimonadophyceae</taxon>
        <taxon>Pyramimonadales</taxon>
        <taxon>Pyramimonadaceae</taxon>
        <taxon>Pyramimonas</taxon>
        <taxon>Pyramimonas incertae sedis</taxon>
    </lineage>
</organism>
<gene>
    <name evidence="5" type="ORF">POBO1169_LOCUS9306</name>
</gene>
<protein>
    <recommendedName>
        <fullName evidence="6">EF-hand domain-containing protein</fullName>
    </recommendedName>
</protein>
<sequence length="477" mass="53091">MALAAHAPAAHVAWLVSVPLAVYAADWTYGLLGRTHLVPTPQFTRIDAGVALTFRHPKGFVSPEGTGYVQLNIPWVNNLQWHPFSLYRHPSLEDHSCVCISNLGDWSAKLHAMVLQPTSRPCYIAGPFASPFSTAIHYNNLVLVASGIGITPAISIVTAFSAIGGTRRVNLVWICRDPSLVEFFLSTCDFDQYGWTLIYYTGASELMLADPLPSTVHVINGRPDLDKVIREMIAGIEKGDGLPEDTLAEAESYEVKMTRHLAEDGFRIQLKRALDMYSPEELFNMGCAYSRKEGHTPPACSLAGLQQLLLSLLDFEDDESISAKQVTWSIYPAEPSLPRNNPYKRTSYLLPSKEEHIESIDELLKWVDTDENGMLSRTDFDSFLVHLQSSLSQPAAPSLKRSLSRCAFDNSSCTYLGNGAYINRNVTPEQFIAFVGGEQVIQRWQMLYCGACAPVVRSLQSISKKYSIKLRTESFDW</sequence>
<evidence type="ECO:0000259" key="3">
    <source>
        <dbReference type="PROSITE" id="PS50222"/>
    </source>
</evidence>
<feature type="chain" id="PRO_5031493535" description="EF-hand domain-containing protein" evidence="2">
    <location>
        <begin position="25"/>
        <end position="477"/>
    </location>
</feature>
<dbReference type="Gene3D" id="3.40.50.80">
    <property type="entry name" value="Nucleotide-binding domain of ferredoxin-NADP reductase (FNR) module"/>
    <property type="match status" value="1"/>
</dbReference>
<dbReference type="InterPro" id="IPR002048">
    <property type="entry name" value="EF_hand_dom"/>
</dbReference>
<feature type="domain" description="EF-hand" evidence="3">
    <location>
        <begin position="355"/>
        <end position="390"/>
    </location>
</feature>
<dbReference type="InterPro" id="IPR013112">
    <property type="entry name" value="FAD-bd_8"/>
</dbReference>
<dbReference type="AlphaFoldDB" id="A0A7S0R632"/>
<dbReference type="Pfam" id="PF08022">
    <property type="entry name" value="FAD_binding_8"/>
    <property type="match status" value="1"/>
</dbReference>
<dbReference type="InterPro" id="IPR017927">
    <property type="entry name" value="FAD-bd_FR_type"/>
</dbReference>
<keyword evidence="2" id="KW-0732">Signal</keyword>
<dbReference type="GO" id="GO:0005886">
    <property type="term" value="C:plasma membrane"/>
    <property type="evidence" value="ECO:0007669"/>
    <property type="project" value="TreeGrafter"/>
</dbReference>
<evidence type="ECO:0000256" key="2">
    <source>
        <dbReference type="SAM" id="SignalP"/>
    </source>
</evidence>
<dbReference type="PROSITE" id="PS51384">
    <property type="entry name" value="FAD_FR"/>
    <property type="match status" value="1"/>
</dbReference>
<dbReference type="InterPro" id="IPR039261">
    <property type="entry name" value="FNR_nucleotide-bd"/>
</dbReference>
<reference evidence="5" key="1">
    <citation type="submission" date="2021-01" db="EMBL/GenBank/DDBJ databases">
        <authorList>
            <person name="Corre E."/>
            <person name="Pelletier E."/>
            <person name="Niang G."/>
            <person name="Scheremetjew M."/>
            <person name="Finn R."/>
            <person name="Kale V."/>
            <person name="Holt S."/>
            <person name="Cochrane G."/>
            <person name="Meng A."/>
            <person name="Brown T."/>
            <person name="Cohen L."/>
        </authorList>
    </citation>
    <scope>NUCLEOTIDE SEQUENCE</scope>
    <source>
        <strain evidence="5">CCMP722</strain>
    </source>
</reference>
<dbReference type="Pfam" id="PF08030">
    <property type="entry name" value="NAD_binding_6"/>
    <property type="match status" value="1"/>
</dbReference>
<dbReference type="PANTHER" id="PTHR11972">
    <property type="entry name" value="NADPH OXIDASE"/>
    <property type="match status" value="1"/>
</dbReference>
<dbReference type="InterPro" id="IPR050369">
    <property type="entry name" value="RBOH/FRE"/>
</dbReference>
<evidence type="ECO:0008006" key="6">
    <source>
        <dbReference type="Google" id="ProtNLM"/>
    </source>
</evidence>
<dbReference type="EMBL" id="HBFA01018251">
    <property type="protein sequence ID" value="CAD8667972.1"/>
    <property type="molecule type" value="Transcribed_RNA"/>
</dbReference>
<feature type="signal peptide" evidence="2">
    <location>
        <begin position="1"/>
        <end position="24"/>
    </location>
</feature>
<dbReference type="SUPFAM" id="SSF52343">
    <property type="entry name" value="Ferredoxin reductase-like, C-terminal NADP-linked domain"/>
    <property type="match status" value="1"/>
</dbReference>
<accession>A0A7S0R632</accession>